<dbReference type="PANTHER" id="PTHR47572:SF4">
    <property type="entry name" value="LACTONASE DRP35"/>
    <property type="match status" value="1"/>
</dbReference>
<keyword evidence="4" id="KW-1185">Reference proteome</keyword>
<reference evidence="3" key="1">
    <citation type="submission" date="2023-03" db="EMBL/GenBank/DDBJ databases">
        <authorList>
            <person name="Steffen K."/>
            <person name="Cardenas P."/>
        </authorList>
    </citation>
    <scope>NUCLEOTIDE SEQUENCE</scope>
</reference>
<sequence length="303" mass="33004">MSWRFNLINRFEDPPGGITEGPAWNGEQVLFTHIHASRIYGYNPKSGEFSVYRENTNRTNGLAFDAQGRLYGCCQNGRAIVRFDADGGTTTIADNLDGVPLNTPNDLAIDAKGRIWFTNPWNAGNIDPPEVEQLDHRSVLCAVPQADGSYRTVRSTTDTTMPNGILVSPDGNTLYVAESNSDRMDIDRELRAYPITGDGTVGTYTTLHTFGRDASQVHRGIDGMCLDADGNIIATAGWPSGGPGPMLYVFSPTGRILETHPVAATRPTNVCFGGPDLTDVFVTSTDGHFFHAKTERVGWAIYP</sequence>
<evidence type="ECO:0000313" key="4">
    <source>
        <dbReference type="Proteomes" id="UP001174909"/>
    </source>
</evidence>
<gene>
    <name evidence="3" type="ORF">GBAR_LOCUS21237</name>
</gene>
<dbReference type="InterPro" id="IPR051262">
    <property type="entry name" value="SMP-30/CGR1_Lactonase"/>
</dbReference>
<accession>A0AA35SZB9</accession>
<protein>
    <submittedName>
        <fullName evidence="3">Gluconolactonase</fullName>
    </submittedName>
</protein>
<dbReference type="PANTHER" id="PTHR47572">
    <property type="entry name" value="LIPOPROTEIN-RELATED"/>
    <property type="match status" value="1"/>
</dbReference>
<dbReference type="Proteomes" id="UP001174909">
    <property type="component" value="Unassembled WGS sequence"/>
</dbReference>
<comment type="caution">
    <text evidence="3">The sequence shown here is derived from an EMBL/GenBank/DDBJ whole genome shotgun (WGS) entry which is preliminary data.</text>
</comment>
<feature type="domain" description="SMP-30/Gluconolactonase/LRE-like region" evidence="2">
    <location>
        <begin position="19"/>
        <end position="285"/>
    </location>
</feature>
<dbReference type="AlphaFoldDB" id="A0AA35SZB9"/>
<evidence type="ECO:0000259" key="2">
    <source>
        <dbReference type="Pfam" id="PF08450"/>
    </source>
</evidence>
<dbReference type="EMBL" id="CASHTH010002975">
    <property type="protein sequence ID" value="CAI8038092.1"/>
    <property type="molecule type" value="Genomic_DNA"/>
</dbReference>
<dbReference type="InterPro" id="IPR011042">
    <property type="entry name" value="6-blade_b-propeller_TolB-like"/>
</dbReference>
<proteinExistence type="predicted"/>
<keyword evidence="1" id="KW-0378">Hydrolase</keyword>
<dbReference type="Gene3D" id="2.120.10.30">
    <property type="entry name" value="TolB, C-terminal domain"/>
    <property type="match status" value="1"/>
</dbReference>
<evidence type="ECO:0000313" key="3">
    <source>
        <dbReference type="EMBL" id="CAI8038092.1"/>
    </source>
</evidence>
<dbReference type="InterPro" id="IPR013658">
    <property type="entry name" value="SGL"/>
</dbReference>
<name>A0AA35SZB9_GEOBA</name>
<dbReference type="GO" id="GO:0016787">
    <property type="term" value="F:hydrolase activity"/>
    <property type="evidence" value="ECO:0007669"/>
    <property type="project" value="UniProtKB-KW"/>
</dbReference>
<organism evidence="3 4">
    <name type="scientific">Geodia barretti</name>
    <name type="common">Barrett's horny sponge</name>
    <dbReference type="NCBI Taxonomy" id="519541"/>
    <lineage>
        <taxon>Eukaryota</taxon>
        <taxon>Metazoa</taxon>
        <taxon>Porifera</taxon>
        <taxon>Demospongiae</taxon>
        <taxon>Heteroscleromorpha</taxon>
        <taxon>Tetractinellida</taxon>
        <taxon>Astrophorina</taxon>
        <taxon>Geodiidae</taxon>
        <taxon>Geodia</taxon>
    </lineage>
</organism>
<dbReference type="Pfam" id="PF08450">
    <property type="entry name" value="SGL"/>
    <property type="match status" value="1"/>
</dbReference>
<evidence type="ECO:0000256" key="1">
    <source>
        <dbReference type="ARBA" id="ARBA00022801"/>
    </source>
</evidence>
<dbReference type="SUPFAM" id="SSF63829">
    <property type="entry name" value="Calcium-dependent phosphotriesterase"/>
    <property type="match status" value="1"/>
</dbReference>